<dbReference type="OMA" id="KKFRHES"/>
<comment type="similarity">
    <text evidence="1 4">Belongs to the eukaryotic ribosomal protein eL29 family.</text>
</comment>
<dbReference type="PANTHER" id="PTHR12884">
    <property type="entry name" value="60S RIBOSOMAL PROTEIN L29"/>
    <property type="match status" value="1"/>
</dbReference>
<feature type="compositionally biased region" description="Polar residues" evidence="5">
    <location>
        <begin position="1"/>
        <end position="10"/>
    </location>
</feature>
<evidence type="ECO:0000256" key="1">
    <source>
        <dbReference type="ARBA" id="ARBA00010247"/>
    </source>
</evidence>
<feature type="compositionally biased region" description="Basic residues" evidence="5">
    <location>
        <begin position="11"/>
        <end position="21"/>
    </location>
</feature>
<dbReference type="EMBL" id="CAJJDM010000026">
    <property type="protein sequence ID" value="CAD8058387.1"/>
    <property type="molecule type" value="Genomic_DNA"/>
</dbReference>
<dbReference type="GO" id="GO:0003735">
    <property type="term" value="F:structural constituent of ribosome"/>
    <property type="evidence" value="ECO:0007669"/>
    <property type="project" value="UniProtKB-UniRule"/>
</dbReference>
<organism evidence="6 8">
    <name type="scientific">Paramecium primaurelia</name>
    <dbReference type="NCBI Taxonomy" id="5886"/>
    <lineage>
        <taxon>Eukaryota</taxon>
        <taxon>Sar</taxon>
        <taxon>Alveolata</taxon>
        <taxon>Ciliophora</taxon>
        <taxon>Intramacronucleata</taxon>
        <taxon>Oligohymenophorea</taxon>
        <taxon>Peniculida</taxon>
        <taxon>Parameciidae</taxon>
        <taxon>Paramecium</taxon>
    </lineage>
</organism>
<accession>A0A8S1KU86</accession>
<evidence type="ECO:0000313" key="7">
    <source>
        <dbReference type="EMBL" id="CAD8067786.1"/>
    </source>
</evidence>
<evidence type="ECO:0000256" key="2">
    <source>
        <dbReference type="ARBA" id="ARBA00022980"/>
    </source>
</evidence>
<dbReference type="InterPro" id="IPR002673">
    <property type="entry name" value="Ribosomal_eL29"/>
</dbReference>
<feature type="region of interest" description="Disordered" evidence="5">
    <location>
        <begin position="1"/>
        <end position="75"/>
    </location>
</feature>
<evidence type="ECO:0000313" key="8">
    <source>
        <dbReference type="Proteomes" id="UP000688137"/>
    </source>
</evidence>
<evidence type="ECO:0000256" key="4">
    <source>
        <dbReference type="RuleBase" id="RU364026"/>
    </source>
</evidence>
<dbReference type="EMBL" id="CAJJDM010000040">
    <property type="protein sequence ID" value="CAD8067786.1"/>
    <property type="molecule type" value="Genomic_DNA"/>
</dbReference>
<protein>
    <recommendedName>
        <fullName evidence="4">60S ribosomal protein L29</fullName>
    </recommendedName>
</protein>
<feature type="compositionally biased region" description="Polar residues" evidence="5">
    <location>
        <begin position="27"/>
        <end position="36"/>
    </location>
</feature>
<dbReference type="GO" id="GO:0022625">
    <property type="term" value="C:cytosolic large ribosomal subunit"/>
    <property type="evidence" value="ECO:0007669"/>
    <property type="project" value="TreeGrafter"/>
</dbReference>
<feature type="compositionally biased region" description="Basic residues" evidence="5">
    <location>
        <begin position="64"/>
        <end position="75"/>
    </location>
</feature>
<sequence>MAKSKNATSHHNARKHHRNGIKKLPNQRYTSLNGCNQRFAKNRRFAIKNDPSIKKNKSLETRLAKRKAGKSKNIH</sequence>
<dbReference type="AlphaFoldDB" id="A0A8S1KU86"/>
<dbReference type="PANTHER" id="PTHR12884:SF0">
    <property type="entry name" value="60S RIBOSOMAL PROTEIN L29"/>
    <property type="match status" value="1"/>
</dbReference>
<name>A0A8S1KU86_PARPR</name>
<keyword evidence="2 4" id="KW-0689">Ribosomal protein</keyword>
<gene>
    <name evidence="6" type="ORF">PPRIM_AZ9-3.1.T0270190</name>
    <name evidence="7" type="ORF">PPRIM_AZ9-3.1.T0410165</name>
</gene>
<keyword evidence="8" id="KW-1185">Reference proteome</keyword>
<dbReference type="Pfam" id="PF01779">
    <property type="entry name" value="Ribosomal_L29e"/>
    <property type="match status" value="1"/>
</dbReference>
<proteinExistence type="inferred from homology"/>
<feature type="compositionally biased region" description="Basic and acidic residues" evidence="5">
    <location>
        <begin position="51"/>
        <end position="63"/>
    </location>
</feature>
<evidence type="ECO:0000256" key="5">
    <source>
        <dbReference type="SAM" id="MobiDB-lite"/>
    </source>
</evidence>
<comment type="caution">
    <text evidence="6">The sequence shown here is derived from an EMBL/GenBank/DDBJ whole genome shotgun (WGS) entry which is preliminary data.</text>
</comment>
<dbReference type="GO" id="GO:0002181">
    <property type="term" value="P:cytoplasmic translation"/>
    <property type="evidence" value="ECO:0007669"/>
    <property type="project" value="TreeGrafter"/>
</dbReference>
<keyword evidence="3 4" id="KW-0687">Ribonucleoprotein</keyword>
<reference evidence="6" key="1">
    <citation type="submission" date="2021-01" db="EMBL/GenBank/DDBJ databases">
        <authorList>
            <consortium name="Genoscope - CEA"/>
            <person name="William W."/>
        </authorList>
    </citation>
    <scope>NUCLEOTIDE SEQUENCE</scope>
</reference>
<evidence type="ECO:0000313" key="6">
    <source>
        <dbReference type="EMBL" id="CAD8058387.1"/>
    </source>
</evidence>
<dbReference type="Proteomes" id="UP000688137">
    <property type="component" value="Unassembled WGS sequence"/>
</dbReference>
<evidence type="ECO:0000256" key="3">
    <source>
        <dbReference type="ARBA" id="ARBA00023274"/>
    </source>
</evidence>